<dbReference type="GO" id="GO:0005634">
    <property type="term" value="C:nucleus"/>
    <property type="evidence" value="ECO:0007669"/>
    <property type="project" value="TreeGrafter"/>
</dbReference>
<dbReference type="OrthoDB" id="5598695at2759"/>
<reference evidence="2 3" key="2">
    <citation type="submission" date="2016-08" db="EMBL/GenBank/DDBJ databases">
        <title>Pervasive Adenine N6-methylation of Active Genes in Fungi.</title>
        <authorList>
            <consortium name="DOE Joint Genome Institute"/>
            <person name="Mondo S.J."/>
            <person name="Dannebaum R.O."/>
            <person name="Kuo R.C."/>
            <person name="Labutti K."/>
            <person name="Haridas S."/>
            <person name="Kuo A."/>
            <person name="Salamov A."/>
            <person name="Ahrendt S.R."/>
            <person name="Lipzen A."/>
            <person name="Sullivan W."/>
            <person name="Andreopoulos W.B."/>
            <person name="Clum A."/>
            <person name="Lindquist E."/>
            <person name="Daum C."/>
            <person name="Ramamoorthy G.K."/>
            <person name="Gryganskyi A."/>
            <person name="Culley D."/>
            <person name="Magnuson J.K."/>
            <person name="James T.Y."/>
            <person name="O'Malley M.A."/>
            <person name="Stajich J.E."/>
            <person name="Spatafora J.W."/>
            <person name="Visel A."/>
            <person name="Grigoriev I.V."/>
        </authorList>
    </citation>
    <scope>NUCLEOTIDE SEQUENCE [LARGE SCALE GENOMIC DNA]</scope>
    <source>
        <strain evidence="3">finn</strain>
    </source>
</reference>
<dbReference type="GO" id="GO:0006338">
    <property type="term" value="P:chromatin remodeling"/>
    <property type="evidence" value="ECO:0007669"/>
    <property type="project" value="TreeGrafter"/>
</dbReference>
<organism evidence="2 3">
    <name type="scientific">Piromyces finnis</name>
    <dbReference type="NCBI Taxonomy" id="1754191"/>
    <lineage>
        <taxon>Eukaryota</taxon>
        <taxon>Fungi</taxon>
        <taxon>Fungi incertae sedis</taxon>
        <taxon>Chytridiomycota</taxon>
        <taxon>Chytridiomycota incertae sedis</taxon>
        <taxon>Neocallimastigomycetes</taxon>
        <taxon>Neocallimastigales</taxon>
        <taxon>Neocallimastigaceae</taxon>
        <taxon>Piromyces</taxon>
    </lineage>
</organism>
<dbReference type="FunFam" id="1.10.10.10:FF:000087">
    <property type="entry name" value="Transcriptional adapter 2"/>
    <property type="match status" value="1"/>
</dbReference>
<dbReference type="GO" id="GO:0070461">
    <property type="term" value="C:SAGA-type complex"/>
    <property type="evidence" value="ECO:0007669"/>
    <property type="project" value="TreeGrafter"/>
</dbReference>
<dbReference type="AlphaFoldDB" id="A0A1Y1V6U8"/>
<protein>
    <recommendedName>
        <fullName evidence="1">SWIRM domain-containing protein</fullName>
    </recommendedName>
</protein>
<dbReference type="GO" id="GO:0003682">
    <property type="term" value="F:chromatin binding"/>
    <property type="evidence" value="ECO:0007669"/>
    <property type="project" value="TreeGrafter"/>
</dbReference>
<dbReference type="STRING" id="1754191.A0A1Y1V6U8"/>
<evidence type="ECO:0000259" key="1">
    <source>
        <dbReference type="Pfam" id="PF04433"/>
    </source>
</evidence>
<dbReference type="InterPro" id="IPR036388">
    <property type="entry name" value="WH-like_DNA-bd_sf"/>
</dbReference>
<comment type="caution">
    <text evidence="2">The sequence shown here is derived from an EMBL/GenBank/DDBJ whole genome shotgun (WGS) entry which is preliminary data.</text>
</comment>
<dbReference type="PANTHER" id="PTHR12374:SF20">
    <property type="entry name" value="TRANSCRIPTIONAL ADAPTER 2-ALPHA"/>
    <property type="match status" value="1"/>
</dbReference>
<keyword evidence="3" id="KW-1185">Reference proteome</keyword>
<dbReference type="SUPFAM" id="SSF46689">
    <property type="entry name" value="Homeodomain-like"/>
    <property type="match status" value="1"/>
</dbReference>
<name>A0A1Y1V6U8_9FUNG</name>
<feature type="domain" description="SWIRM" evidence="1">
    <location>
        <begin position="173"/>
        <end position="239"/>
    </location>
</feature>
<sequence length="258" mass="30372">MELNILSDNTGKRHIYHKRKCNCPQRSISSNLSKAEKENQKIQTLDVYEAYTEEPKKLLYFTSDIYSYQKPIIQGKKQTNKRGRSRSLTPVKSIKSVSSVITPKKISKKENSLSQQFKSKTKIMNNIYNYVIENRMNELYNIERYKIKEDAYIPPIVWKGNSLDISSSEVGYNLLSKEELKACSTLRIFPLQYLNIKYIFISAREEMGFFSKKDAQKWIPIDVNKTCKLYDWFQNLGWILTNNQPDKRNRKSSRVRAH</sequence>
<dbReference type="EMBL" id="MCFH01000027">
    <property type="protein sequence ID" value="ORX48441.1"/>
    <property type="molecule type" value="Genomic_DNA"/>
</dbReference>
<dbReference type="Proteomes" id="UP000193719">
    <property type="component" value="Unassembled WGS sequence"/>
</dbReference>
<dbReference type="GO" id="GO:0006357">
    <property type="term" value="P:regulation of transcription by RNA polymerase II"/>
    <property type="evidence" value="ECO:0007669"/>
    <property type="project" value="TreeGrafter"/>
</dbReference>
<gene>
    <name evidence="2" type="ORF">BCR36DRAFT_413201</name>
</gene>
<dbReference type="InterPro" id="IPR009057">
    <property type="entry name" value="Homeodomain-like_sf"/>
</dbReference>
<dbReference type="InterPro" id="IPR007526">
    <property type="entry name" value="SWIRM"/>
</dbReference>
<dbReference type="GO" id="GO:0003713">
    <property type="term" value="F:transcription coactivator activity"/>
    <property type="evidence" value="ECO:0007669"/>
    <property type="project" value="TreeGrafter"/>
</dbReference>
<dbReference type="PANTHER" id="PTHR12374">
    <property type="entry name" value="TRANSCRIPTIONAL ADAPTOR 2 ADA2 -RELATED"/>
    <property type="match status" value="1"/>
</dbReference>
<dbReference type="Gene3D" id="1.10.10.10">
    <property type="entry name" value="Winged helix-like DNA-binding domain superfamily/Winged helix DNA-binding domain"/>
    <property type="match status" value="1"/>
</dbReference>
<evidence type="ECO:0000313" key="3">
    <source>
        <dbReference type="Proteomes" id="UP000193719"/>
    </source>
</evidence>
<dbReference type="Pfam" id="PF04433">
    <property type="entry name" value="SWIRM"/>
    <property type="match status" value="1"/>
</dbReference>
<evidence type="ECO:0000313" key="2">
    <source>
        <dbReference type="EMBL" id="ORX48441.1"/>
    </source>
</evidence>
<accession>A0A1Y1V6U8</accession>
<reference evidence="2 3" key="1">
    <citation type="submission" date="2016-08" db="EMBL/GenBank/DDBJ databases">
        <title>Genomes of anaerobic fungi encode conserved fungal cellulosomes for biomass hydrolysis.</title>
        <authorList>
            <consortium name="DOE Joint Genome Institute"/>
            <person name="Haitjema C.H."/>
            <person name="Gilmore S.P."/>
            <person name="Henske J.K."/>
            <person name="Solomon K.V."/>
            <person name="De Groot R."/>
            <person name="Kuo A."/>
            <person name="Mondo S.J."/>
            <person name="Salamov A.A."/>
            <person name="Labutti K."/>
            <person name="Zhao Z."/>
            <person name="Chiniquy J."/>
            <person name="Barry K."/>
            <person name="Brewer H.M."/>
            <person name="Purvine S.O."/>
            <person name="Wright A.T."/>
            <person name="Boxma B."/>
            <person name="Van Alen T."/>
            <person name="Hackstein J.H."/>
            <person name="Baker S.E."/>
            <person name="Grigoriev I.V."/>
            <person name="O'Malley M.A."/>
        </authorList>
    </citation>
    <scope>NUCLEOTIDE SEQUENCE [LARGE SCALE GENOMIC DNA]</scope>
    <source>
        <strain evidence="3">finn</strain>
    </source>
</reference>
<proteinExistence type="predicted"/>